<dbReference type="InterPro" id="IPR051198">
    <property type="entry name" value="BchE-like"/>
</dbReference>
<feature type="region of interest" description="Disordered" evidence="6">
    <location>
        <begin position="479"/>
        <end position="521"/>
    </location>
</feature>
<keyword evidence="4" id="KW-0408">Iron</keyword>
<feature type="domain" description="B12-binding" evidence="7">
    <location>
        <begin position="1"/>
        <end position="137"/>
    </location>
</feature>
<dbReference type="InterPro" id="IPR006638">
    <property type="entry name" value="Elp3/MiaA/NifB-like_rSAM"/>
</dbReference>
<evidence type="ECO:0000256" key="4">
    <source>
        <dbReference type="ARBA" id="ARBA00023004"/>
    </source>
</evidence>
<feature type="compositionally biased region" description="Basic residues" evidence="6">
    <location>
        <begin position="511"/>
        <end position="521"/>
    </location>
</feature>
<evidence type="ECO:0000259" key="8">
    <source>
        <dbReference type="PROSITE" id="PS51918"/>
    </source>
</evidence>
<evidence type="ECO:0000256" key="5">
    <source>
        <dbReference type="ARBA" id="ARBA00023014"/>
    </source>
</evidence>
<protein>
    <submittedName>
        <fullName evidence="9">DUF4080 domain-containing protein</fullName>
    </submittedName>
</protein>
<keyword evidence="3" id="KW-0479">Metal-binding</keyword>
<dbReference type="RefSeq" id="WP_186923038.1">
    <property type="nucleotide sequence ID" value="NZ_JACOFW010000011.1"/>
</dbReference>
<dbReference type="InterPro" id="IPR007197">
    <property type="entry name" value="rSAM"/>
</dbReference>
<dbReference type="SFLD" id="SFLDG01082">
    <property type="entry name" value="B12-binding_domain_containing"/>
    <property type="match status" value="1"/>
</dbReference>
<dbReference type="InterPro" id="IPR006158">
    <property type="entry name" value="Cobalamin-bd"/>
</dbReference>
<dbReference type="InterPro" id="IPR025288">
    <property type="entry name" value="DUF4080"/>
</dbReference>
<dbReference type="Pfam" id="PF13311">
    <property type="entry name" value="DUF4080"/>
    <property type="match status" value="1"/>
</dbReference>
<sequence length="521" mass="58944">MTILLSTLNARYAHASMGLRYLYANMGELQAQTHLQEFVIGAKTTDLLERLLSWQRADEKLIIGFGVYIWNVEETTRLVALIKRVAPEVIIVLGGPEVSYETQEQTIVGLADYVITGWGDISFAALCQQILHGPKPLMKIHAGVQAKLDDLQLPYDYYTDKDIQTRTLYVEASRGCPFKCEFCLSALDKTAWPFDIDRFLAEMEKLHARGARLFKFVDRTFNLNIKTSLKIMQFFLDKLEANPDDPVFAHFEVVPDHLPDALKAGIQKFPDGSLQFEIGIQSFNPEVQSRISRKQDNAKAAENIQWLCQHSKAHLHVDLIAGLPGETVSSFAAGFNQLYALGPHEIQFGILKRLRGTPIIRHTEDFSMRFDPYPPYTILANKDVPFAEMQKLVRFARYWDLVANSGRFSHTLPVILGDAPFENFMALSDWIYAKTDATHKIALDRLANLVTQWLCQERGMPQQEALTMIGKDYAGDAKHKQSPEVLRSAHVIENSAKKLSPTELGNDNKARPKRQSRHLAG</sequence>
<evidence type="ECO:0000256" key="2">
    <source>
        <dbReference type="ARBA" id="ARBA00022691"/>
    </source>
</evidence>
<feature type="domain" description="Radical SAM core" evidence="8">
    <location>
        <begin position="162"/>
        <end position="396"/>
    </location>
</feature>
<keyword evidence="10" id="KW-1185">Reference proteome</keyword>
<comment type="cofactor">
    <cofactor evidence="1">
        <name>[4Fe-4S] cluster</name>
        <dbReference type="ChEBI" id="CHEBI:49883"/>
    </cofactor>
</comment>
<dbReference type="Pfam" id="PF02310">
    <property type="entry name" value="B12-binding"/>
    <property type="match status" value="1"/>
</dbReference>
<evidence type="ECO:0000259" key="7">
    <source>
        <dbReference type="PROSITE" id="PS51332"/>
    </source>
</evidence>
<accession>A0ABR6X4U2</accession>
<dbReference type="SMART" id="SM00729">
    <property type="entry name" value="Elp3"/>
    <property type="match status" value="1"/>
</dbReference>
<dbReference type="Gene3D" id="3.80.30.20">
    <property type="entry name" value="tm_1862 like domain"/>
    <property type="match status" value="1"/>
</dbReference>
<dbReference type="PROSITE" id="PS51332">
    <property type="entry name" value="B12_BINDING"/>
    <property type="match status" value="1"/>
</dbReference>
<comment type="caution">
    <text evidence="9">The sequence shown here is derived from an EMBL/GenBank/DDBJ whole genome shotgun (WGS) entry which is preliminary data.</text>
</comment>
<dbReference type="PANTHER" id="PTHR43409">
    <property type="entry name" value="ANAEROBIC MAGNESIUM-PROTOPORPHYRIN IX MONOMETHYL ESTER CYCLASE-RELATED"/>
    <property type="match status" value="1"/>
</dbReference>
<name>A0ABR6X4U2_9BURK</name>
<dbReference type="PANTHER" id="PTHR43409:SF16">
    <property type="entry name" value="SLR0320 PROTEIN"/>
    <property type="match status" value="1"/>
</dbReference>
<dbReference type="Pfam" id="PF04055">
    <property type="entry name" value="Radical_SAM"/>
    <property type="match status" value="1"/>
</dbReference>
<dbReference type="Proteomes" id="UP000648257">
    <property type="component" value="Unassembled WGS sequence"/>
</dbReference>
<proteinExistence type="predicted"/>
<reference evidence="9 10" key="1">
    <citation type="submission" date="2020-08" db="EMBL/GenBank/DDBJ databases">
        <title>Novel species isolated from subtropical streams in China.</title>
        <authorList>
            <person name="Lu H."/>
        </authorList>
    </citation>
    <scope>NUCLEOTIDE SEQUENCE [LARGE SCALE GENOMIC DNA]</scope>
    <source>
        <strain evidence="9 10">KACC 16656</strain>
    </source>
</reference>
<dbReference type="SFLD" id="SFLDS00029">
    <property type="entry name" value="Radical_SAM"/>
    <property type="match status" value="1"/>
</dbReference>
<evidence type="ECO:0000256" key="6">
    <source>
        <dbReference type="SAM" id="MobiDB-lite"/>
    </source>
</evidence>
<keyword evidence="2" id="KW-0949">S-adenosyl-L-methionine</keyword>
<gene>
    <name evidence="9" type="ORF">H8K52_11470</name>
</gene>
<evidence type="ECO:0000313" key="9">
    <source>
        <dbReference type="EMBL" id="MBC3807965.1"/>
    </source>
</evidence>
<dbReference type="PROSITE" id="PS51918">
    <property type="entry name" value="RADICAL_SAM"/>
    <property type="match status" value="1"/>
</dbReference>
<evidence type="ECO:0000313" key="10">
    <source>
        <dbReference type="Proteomes" id="UP000648257"/>
    </source>
</evidence>
<dbReference type="CDD" id="cd01335">
    <property type="entry name" value="Radical_SAM"/>
    <property type="match status" value="1"/>
</dbReference>
<dbReference type="InterPro" id="IPR058240">
    <property type="entry name" value="rSAM_sf"/>
</dbReference>
<dbReference type="InterPro" id="IPR023404">
    <property type="entry name" value="rSAM_horseshoe"/>
</dbReference>
<organism evidence="9 10">
    <name type="scientific">Undibacterium seohonense</name>
    <dbReference type="NCBI Taxonomy" id="1344950"/>
    <lineage>
        <taxon>Bacteria</taxon>
        <taxon>Pseudomonadati</taxon>
        <taxon>Pseudomonadota</taxon>
        <taxon>Betaproteobacteria</taxon>
        <taxon>Burkholderiales</taxon>
        <taxon>Oxalobacteraceae</taxon>
        <taxon>Undibacterium</taxon>
    </lineage>
</organism>
<dbReference type="Gene3D" id="3.40.50.280">
    <property type="entry name" value="Cobalamin-binding domain"/>
    <property type="match status" value="1"/>
</dbReference>
<evidence type="ECO:0000256" key="3">
    <source>
        <dbReference type="ARBA" id="ARBA00022723"/>
    </source>
</evidence>
<keyword evidence="5" id="KW-0411">Iron-sulfur</keyword>
<dbReference type="EMBL" id="JACOFW010000011">
    <property type="protein sequence ID" value="MBC3807965.1"/>
    <property type="molecule type" value="Genomic_DNA"/>
</dbReference>
<dbReference type="SUPFAM" id="SSF102114">
    <property type="entry name" value="Radical SAM enzymes"/>
    <property type="match status" value="1"/>
</dbReference>
<evidence type="ECO:0000256" key="1">
    <source>
        <dbReference type="ARBA" id="ARBA00001966"/>
    </source>
</evidence>